<keyword evidence="5" id="KW-0812">Transmembrane</keyword>
<evidence type="ECO:0000256" key="11">
    <source>
        <dbReference type="ARBA" id="ARBA00023136"/>
    </source>
</evidence>
<name>A0ABS7Z5G1_9SPHI</name>
<dbReference type="InterPro" id="IPR043538">
    <property type="entry name" value="XYLT"/>
</dbReference>
<organism evidence="15 16">
    <name type="scientific">Sphingobacterium bovistauri</name>
    <dbReference type="NCBI Taxonomy" id="2781959"/>
    <lineage>
        <taxon>Bacteria</taxon>
        <taxon>Pseudomonadati</taxon>
        <taxon>Bacteroidota</taxon>
        <taxon>Sphingobacteriia</taxon>
        <taxon>Sphingobacteriales</taxon>
        <taxon>Sphingobacteriaceae</taxon>
        <taxon>Sphingobacterium</taxon>
    </lineage>
</organism>
<dbReference type="EMBL" id="JADEYP010000003">
    <property type="protein sequence ID" value="MCA5004120.1"/>
    <property type="molecule type" value="Genomic_DNA"/>
</dbReference>
<dbReference type="PANTHER" id="PTHR46025:SF3">
    <property type="entry name" value="XYLOSYLTRANSFERASE OXT"/>
    <property type="match status" value="1"/>
</dbReference>
<evidence type="ECO:0000313" key="16">
    <source>
        <dbReference type="Proteomes" id="UP001165302"/>
    </source>
</evidence>
<keyword evidence="4 15" id="KW-0808">Transferase</keyword>
<keyword evidence="9" id="KW-1133">Transmembrane helix</keyword>
<keyword evidence="10" id="KW-0333">Golgi apparatus</keyword>
<evidence type="ECO:0000256" key="1">
    <source>
        <dbReference type="ARBA" id="ARBA00004323"/>
    </source>
</evidence>
<keyword evidence="16" id="KW-1185">Reference proteome</keyword>
<keyword evidence="8" id="KW-0735">Signal-anchor</keyword>
<gene>
    <name evidence="15" type="ORF">IPZ78_03000</name>
</gene>
<keyword evidence="6" id="KW-0479">Metal-binding</keyword>
<accession>A0ABS7Z5G1</accession>
<evidence type="ECO:0000256" key="9">
    <source>
        <dbReference type="ARBA" id="ARBA00022989"/>
    </source>
</evidence>
<reference evidence="15" key="1">
    <citation type="submission" date="2020-10" db="EMBL/GenBank/DDBJ databases">
        <authorList>
            <person name="Lu T."/>
            <person name="Wang Q."/>
            <person name="Han X."/>
        </authorList>
    </citation>
    <scope>NUCLEOTIDE SEQUENCE</scope>
    <source>
        <strain evidence="15">WQ 366</strain>
    </source>
</reference>
<dbReference type="Pfam" id="PF02485">
    <property type="entry name" value="Branch"/>
    <property type="match status" value="1"/>
</dbReference>
<proteinExistence type="predicted"/>
<keyword evidence="12" id="KW-1015">Disulfide bond</keyword>
<evidence type="ECO:0000256" key="2">
    <source>
        <dbReference type="ARBA" id="ARBA00004648"/>
    </source>
</evidence>
<evidence type="ECO:0000313" key="15">
    <source>
        <dbReference type="EMBL" id="MCA5004120.1"/>
    </source>
</evidence>
<evidence type="ECO:0000256" key="7">
    <source>
        <dbReference type="ARBA" id="ARBA00022824"/>
    </source>
</evidence>
<evidence type="ECO:0000256" key="4">
    <source>
        <dbReference type="ARBA" id="ARBA00022679"/>
    </source>
</evidence>
<dbReference type="RefSeq" id="WP_225551452.1">
    <property type="nucleotide sequence ID" value="NZ_JADEYP010000003.1"/>
</dbReference>
<evidence type="ECO:0000256" key="6">
    <source>
        <dbReference type="ARBA" id="ARBA00022723"/>
    </source>
</evidence>
<keyword evidence="11" id="KW-0472">Membrane</keyword>
<dbReference type="GO" id="GO:0016740">
    <property type="term" value="F:transferase activity"/>
    <property type="evidence" value="ECO:0007669"/>
    <property type="project" value="UniProtKB-KW"/>
</dbReference>
<dbReference type="PANTHER" id="PTHR46025">
    <property type="entry name" value="XYLOSYLTRANSFERASE OXT"/>
    <property type="match status" value="1"/>
</dbReference>
<evidence type="ECO:0000256" key="3">
    <source>
        <dbReference type="ARBA" id="ARBA00022676"/>
    </source>
</evidence>
<comment type="caution">
    <text evidence="15">The sequence shown here is derived from an EMBL/GenBank/DDBJ whole genome shotgun (WGS) entry which is preliminary data.</text>
</comment>
<evidence type="ECO:0000256" key="14">
    <source>
        <dbReference type="ARBA" id="ARBA00042865"/>
    </source>
</evidence>
<dbReference type="Proteomes" id="UP001165302">
    <property type="component" value="Unassembled WGS sequence"/>
</dbReference>
<comment type="subcellular location">
    <subcellularLocation>
        <location evidence="2">Endoplasmic reticulum membrane</location>
        <topology evidence="2">Single-pass type II membrane protein</topology>
    </subcellularLocation>
    <subcellularLocation>
        <location evidence="1">Golgi apparatus membrane</location>
        <topology evidence="1">Single-pass type II membrane protein</topology>
    </subcellularLocation>
</comment>
<dbReference type="InterPro" id="IPR003406">
    <property type="entry name" value="Glyco_trans_14"/>
</dbReference>
<evidence type="ECO:0000256" key="13">
    <source>
        <dbReference type="ARBA" id="ARBA00023180"/>
    </source>
</evidence>
<keyword evidence="13" id="KW-0325">Glycoprotein</keyword>
<keyword evidence="3" id="KW-0328">Glycosyltransferase</keyword>
<evidence type="ECO:0000256" key="10">
    <source>
        <dbReference type="ARBA" id="ARBA00023034"/>
    </source>
</evidence>
<keyword evidence="7" id="KW-0256">Endoplasmic reticulum</keyword>
<evidence type="ECO:0000256" key="8">
    <source>
        <dbReference type="ARBA" id="ARBA00022968"/>
    </source>
</evidence>
<protein>
    <recommendedName>
        <fullName evidence="14">Peptide O-xylosyltransferase</fullName>
    </recommendedName>
</protein>
<evidence type="ECO:0000256" key="5">
    <source>
        <dbReference type="ARBA" id="ARBA00022692"/>
    </source>
</evidence>
<sequence length="289" mass="34581">MSSKHAFLIIAHHEFEVLQKLIEAIDDSRNDIYIHFDERVNVLPVLRVKQAKLYVLENRKSIYWGDFSQIEVELLLLRESSNNKTYLYYHILSGVDMVLWGMSRFHDFFVRNSGKEFIGFSTYDYRNEVEKKVQLYHLFPKNFRNDNFMFKIVRSTYIRLQILFRLKRNEGVNFKKGTNWVSITDPFVTYILSETETIDSLYRYTFCADEIYKHTLCWNSSFRENIFNVADEGNGSLRMVKWKNGQIEDWSLDEFEKLINSGKIFARKFVNSDIELVDHILNKIQQEHD</sequence>
<evidence type="ECO:0000256" key="12">
    <source>
        <dbReference type="ARBA" id="ARBA00023157"/>
    </source>
</evidence>